<gene>
    <name evidence="1" type="ORF">SFRICE_031927</name>
</gene>
<sequence length="297" mass="33294">MASNRRRPWTLETPEALQVRYRLFGIARSLELYLVCGNRLTPFYMGFNTNGGNAGVRGGGGVIGRWPRATNSGGRRCRRRWDPQKTHLILLPSSRRHNIFARGVAAFRAEVSVNPLGSPQLRIRHQPYWAPSMVRHYKCVAGFMGVRNLRVVGESWVKKIGKRDNWTSGNLSHTTKDNASAVSRRFSVRVHRAASDASHATDFSLSCIETHTTASTDPHRTDRIIGNAYMRCVVMMSYGMRTMRTRCGPPKDFFMRGKRAAGSLGGKQSAPPMDPRNTLVFRRCYKNVASLLGNLGV</sequence>
<organism evidence="1">
    <name type="scientific">Spodoptera frugiperda</name>
    <name type="common">Fall armyworm</name>
    <dbReference type="NCBI Taxonomy" id="7108"/>
    <lineage>
        <taxon>Eukaryota</taxon>
        <taxon>Metazoa</taxon>
        <taxon>Ecdysozoa</taxon>
        <taxon>Arthropoda</taxon>
        <taxon>Hexapoda</taxon>
        <taxon>Insecta</taxon>
        <taxon>Pterygota</taxon>
        <taxon>Neoptera</taxon>
        <taxon>Endopterygota</taxon>
        <taxon>Lepidoptera</taxon>
        <taxon>Glossata</taxon>
        <taxon>Ditrysia</taxon>
        <taxon>Noctuoidea</taxon>
        <taxon>Noctuidae</taxon>
        <taxon>Amphipyrinae</taxon>
        <taxon>Spodoptera</taxon>
    </lineage>
</organism>
<dbReference type="AlphaFoldDB" id="A0A2H1W752"/>
<protein>
    <submittedName>
        <fullName evidence="1">SFRICE_031927</fullName>
    </submittedName>
</protein>
<proteinExistence type="predicted"/>
<evidence type="ECO:0000313" key="1">
    <source>
        <dbReference type="EMBL" id="SOQ48888.1"/>
    </source>
</evidence>
<accession>A0A2H1W752</accession>
<name>A0A2H1W752_SPOFR</name>
<reference evidence="1" key="1">
    <citation type="submission" date="2016-07" db="EMBL/GenBank/DDBJ databases">
        <authorList>
            <person name="Bretaudeau A."/>
        </authorList>
    </citation>
    <scope>NUCLEOTIDE SEQUENCE</scope>
    <source>
        <strain evidence="1">Rice</strain>
        <tissue evidence="1">Whole body</tissue>
    </source>
</reference>
<dbReference type="EMBL" id="ODYU01006753">
    <property type="protein sequence ID" value="SOQ48888.1"/>
    <property type="molecule type" value="Genomic_DNA"/>
</dbReference>